<reference evidence="2" key="1">
    <citation type="submission" date="2016-10" db="EMBL/GenBank/DDBJ databases">
        <authorList>
            <person name="Varghese N."/>
            <person name="Submissions S."/>
        </authorList>
    </citation>
    <scope>NUCLEOTIDE SEQUENCE [LARGE SCALE GENOMIC DNA]</scope>
    <source>
        <strain evidence="2">CGMCC 4.3530</strain>
    </source>
</reference>
<sequence>MAEPLAMRFLAAMGRVQSVRFRRVCRDSLGDWAA</sequence>
<dbReference type="AlphaFoldDB" id="A0A1H2SJW0"/>
<keyword evidence="2" id="KW-1185">Reference proteome</keyword>
<dbReference type="EMBL" id="FNOK01000002">
    <property type="protein sequence ID" value="SDW31880.1"/>
    <property type="molecule type" value="Genomic_DNA"/>
</dbReference>
<dbReference type="Proteomes" id="UP000199529">
    <property type="component" value="Unassembled WGS sequence"/>
</dbReference>
<organism evidence="1 2">
    <name type="scientific">Saccharopolyspora shandongensis</name>
    <dbReference type="NCBI Taxonomy" id="418495"/>
    <lineage>
        <taxon>Bacteria</taxon>
        <taxon>Bacillati</taxon>
        <taxon>Actinomycetota</taxon>
        <taxon>Actinomycetes</taxon>
        <taxon>Pseudonocardiales</taxon>
        <taxon>Pseudonocardiaceae</taxon>
        <taxon>Saccharopolyspora</taxon>
    </lineage>
</organism>
<name>A0A1H2SJW0_9PSEU</name>
<proteinExistence type="predicted"/>
<protein>
    <submittedName>
        <fullName evidence="1">Uncharacterized protein</fullName>
    </submittedName>
</protein>
<accession>A0A1H2SJW0</accession>
<evidence type="ECO:0000313" key="1">
    <source>
        <dbReference type="EMBL" id="SDW31880.1"/>
    </source>
</evidence>
<gene>
    <name evidence="1" type="ORF">SAMN05216215_1002241</name>
</gene>
<evidence type="ECO:0000313" key="2">
    <source>
        <dbReference type="Proteomes" id="UP000199529"/>
    </source>
</evidence>